<dbReference type="AlphaFoldDB" id="A0A1D8NLH2"/>
<name>A0A1D8NLH2_YARLL</name>
<dbReference type="GeneID" id="94583806"/>
<organism evidence="1 2">
    <name type="scientific">Yarrowia lipolytica</name>
    <name type="common">Candida lipolytica</name>
    <dbReference type="NCBI Taxonomy" id="4952"/>
    <lineage>
        <taxon>Eukaryota</taxon>
        <taxon>Fungi</taxon>
        <taxon>Dikarya</taxon>
        <taxon>Ascomycota</taxon>
        <taxon>Saccharomycotina</taxon>
        <taxon>Dipodascomycetes</taxon>
        <taxon>Dipodascales</taxon>
        <taxon>Dipodascales incertae sedis</taxon>
        <taxon>Yarrowia</taxon>
    </lineage>
</organism>
<gene>
    <name evidence="1" type="ORF">YALI1_F02008g</name>
</gene>
<dbReference type="VEuPathDB" id="FungiDB:YALI1_F02008g"/>
<dbReference type="EMBL" id="CP017558">
    <property type="protein sequence ID" value="AOW06478.1"/>
    <property type="molecule type" value="Genomic_DNA"/>
</dbReference>
<reference evidence="1 2" key="1">
    <citation type="journal article" date="2016" name="PLoS ONE">
        <title>Sequence Assembly of Yarrowia lipolytica Strain W29/CLIB89 Shows Transposable Element Diversity.</title>
        <authorList>
            <person name="Magnan C."/>
            <person name="Yu J."/>
            <person name="Chang I."/>
            <person name="Jahn E."/>
            <person name="Kanomata Y."/>
            <person name="Wu J."/>
            <person name="Zeller M."/>
            <person name="Oakes M."/>
            <person name="Baldi P."/>
            <person name="Sandmeyer S."/>
        </authorList>
    </citation>
    <scope>NUCLEOTIDE SEQUENCE [LARGE SCALE GENOMIC DNA]</scope>
    <source>
        <strain evidence="2">CLIB89(W29)</strain>
    </source>
</reference>
<protein>
    <submittedName>
        <fullName evidence="1">Uncharacterized protein</fullName>
    </submittedName>
</protein>
<dbReference type="RefSeq" id="XP_068139314.1">
    <property type="nucleotide sequence ID" value="XM_068283213.1"/>
</dbReference>
<evidence type="ECO:0000313" key="1">
    <source>
        <dbReference type="EMBL" id="AOW06478.1"/>
    </source>
</evidence>
<evidence type="ECO:0000313" key="2">
    <source>
        <dbReference type="Proteomes" id="UP000182444"/>
    </source>
</evidence>
<sequence length="102" mass="11326">MAETELLVTCSVHTILYSYDSGTCFSRNLLVTTVTHSSTQSVQNSRLFLYVLARVCFGFLVPMPFFMCPCPHSCISVPQTWAPCVHTVSTRTPNDHAKPGKL</sequence>
<accession>A0A1D8NLH2</accession>
<proteinExistence type="predicted"/>
<dbReference type="Proteomes" id="UP000182444">
    <property type="component" value="Chromosome 1F"/>
</dbReference>